<gene>
    <name evidence="1" type="ORF">JBF11_03560</name>
</gene>
<proteinExistence type="predicted"/>
<dbReference type="SUPFAM" id="SSF54786">
    <property type="entry name" value="YcfA/nrd intein domain"/>
    <property type="match status" value="1"/>
</dbReference>
<sequence length="60" mass="6914">MKRKDILQKLAEAGLIFKEGGNHTKVYSKEGKFLSVISRQNEINELRVRDIEKQTGVKLK</sequence>
<organism evidence="1 2">
    <name type="scientific">Taurinivorans muris</name>
    <dbReference type="NCBI Taxonomy" id="2787751"/>
    <lineage>
        <taxon>Bacteria</taxon>
        <taxon>Pseudomonadati</taxon>
        <taxon>Thermodesulfobacteriota</taxon>
        <taxon>Desulfovibrionia</taxon>
        <taxon>Desulfovibrionales</taxon>
        <taxon>Desulfovibrionaceae</taxon>
        <taxon>Taurinivorans</taxon>
    </lineage>
</organism>
<evidence type="ECO:0000313" key="2">
    <source>
        <dbReference type="Proteomes" id="UP001058120"/>
    </source>
</evidence>
<dbReference type="Proteomes" id="UP001058120">
    <property type="component" value="Chromosome"/>
</dbReference>
<accession>A0ABY5Y4V4</accession>
<dbReference type="EMBL" id="CP065938">
    <property type="protein sequence ID" value="UWX06402.1"/>
    <property type="molecule type" value="Genomic_DNA"/>
</dbReference>
<keyword evidence="2" id="KW-1185">Reference proteome</keyword>
<name>A0ABY5Y4V4_9BACT</name>
<reference evidence="1" key="1">
    <citation type="submission" date="2020-12" db="EMBL/GenBank/DDBJ databases">
        <title>Taurinivorans muris gen. nov., sp. nov., fundamental and realized metabolic niche of a ubiquitous sulfidogenic bacterium in the murine intestine.</title>
        <authorList>
            <person name="Ye H."/>
            <person name="Hanson B.T."/>
            <person name="Loy A."/>
        </authorList>
    </citation>
    <scope>NUCLEOTIDE SEQUENCE</scope>
    <source>
        <strain evidence="1">LT0009</strain>
    </source>
</reference>
<dbReference type="RefSeq" id="WP_334316007.1">
    <property type="nucleotide sequence ID" value="NZ_CP065938.1"/>
</dbReference>
<protein>
    <submittedName>
        <fullName evidence="1">Type II toxin-antitoxin system HicA family toxin</fullName>
    </submittedName>
</protein>
<evidence type="ECO:0000313" key="1">
    <source>
        <dbReference type="EMBL" id="UWX06402.1"/>
    </source>
</evidence>